<gene>
    <name evidence="2" type="ORF">QWY13_07285</name>
</gene>
<dbReference type="EMBL" id="JAUJWU010000001">
    <property type="protein sequence ID" value="MDN7245299.1"/>
    <property type="molecule type" value="Genomic_DNA"/>
</dbReference>
<keyword evidence="3" id="KW-1185">Reference proteome</keyword>
<evidence type="ECO:0000313" key="3">
    <source>
        <dbReference type="Proteomes" id="UP001172142"/>
    </source>
</evidence>
<proteinExistence type="predicted"/>
<organism evidence="2 3">
    <name type="scientific">Planococcus shenhongbingii</name>
    <dbReference type="NCBI Taxonomy" id="3058398"/>
    <lineage>
        <taxon>Bacteria</taxon>
        <taxon>Bacillati</taxon>
        <taxon>Bacillota</taxon>
        <taxon>Bacilli</taxon>
        <taxon>Bacillales</taxon>
        <taxon>Caryophanaceae</taxon>
        <taxon>Planococcus</taxon>
    </lineage>
</organism>
<reference evidence="2 3" key="1">
    <citation type="submission" date="2023-07" db="EMBL/GenBank/DDBJ databases">
        <title>Novel species in genus Planococcus.</title>
        <authorList>
            <person name="Ning S."/>
        </authorList>
    </citation>
    <scope>NUCLEOTIDE SEQUENCE [LARGE SCALE GENOMIC DNA]</scope>
    <source>
        <strain evidence="2 3">N017</strain>
    </source>
</reference>
<feature type="signal peptide" evidence="1">
    <location>
        <begin position="1"/>
        <end position="21"/>
    </location>
</feature>
<feature type="chain" id="PRO_5046705799" evidence="1">
    <location>
        <begin position="22"/>
        <end position="226"/>
    </location>
</feature>
<evidence type="ECO:0000256" key="1">
    <source>
        <dbReference type="SAM" id="SignalP"/>
    </source>
</evidence>
<accession>A0ABT8NC54</accession>
<protein>
    <submittedName>
        <fullName evidence="2">Uncharacterized protein</fullName>
    </submittedName>
</protein>
<dbReference type="PROSITE" id="PS51257">
    <property type="entry name" value="PROKAR_LIPOPROTEIN"/>
    <property type="match status" value="1"/>
</dbReference>
<name>A0ABT8NC54_9BACL</name>
<evidence type="ECO:0000313" key="2">
    <source>
        <dbReference type="EMBL" id="MDN7245299.1"/>
    </source>
</evidence>
<keyword evidence="1" id="KW-0732">Signal</keyword>
<comment type="caution">
    <text evidence="2">The sequence shown here is derived from an EMBL/GenBank/DDBJ whole genome shotgun (WGS) entry which is preliminary data.</text>
</comment>
<dbReference type="Proteomes" id="UP001172142">
    <property type="component" value="Unassembled WGS sequence"/>
</dbReference>
<sequence>MKRLVILALVCLSLAACQSHTVIDWVDFIQFEGKHYTSVDSAVINEESGIGKKTGEVNFKVADNISNPNYQVKNGDAAFWEKGTDLFKVNGLPELLAVADEHEVNGYRLYVEEQAGKDFPHHFKDVDLERVKSIEIYTGENVPELLNRITGAGELEEFKRLLTEAYIPPPPEGKAEQQDPDIYQMVLYTDAKLAHSFYLYKENEQWLWHPWDQQFLPDEIGKLIKP</sequence>
<dbReference type="RefSeq" id="WP_300990651.1">
    <property type="nucleotide sequence ID" value="NZ_CP129235.1"/>
</dbReference>